<dbReference type="InterPro" id="IPR036567">
    <property type="entry name" value="RHF-like"/>
</dbReference>
<evidence type="ECO:0000259" key="3">
    <source>
        <dbReference type="Pfam" id="PF16321"/>
    </source>
</evidence>
<dbReference type="GO" id="GO:0043024">
    <property type="term" value="F:ribosomal small subunit binding"/>
    <property type="evidence" value="ECO:0007669"/>
    <property type="project" value="TreeGrafter"/>
</dbReference>
<name>A4GHN0_9BACT</name>
<evidence type="ECO:0000313" key="4">
    <source>
        <dbReference type="EMBL" id="ABL97591.1"/>
    </source>
</evidence>
<protein>
    <recommendedName>
        <fullName evidence="2">Ribosome hibernation promoting factor</fullName>
        <shortName evidence="2">HPF</shortName>
    </recommendedName>
</protein>
<dbReference type="PANTHER" id="PTHR33231">
    <property type="entry name" value="30S RIBOSOMAL PROTEIN"/>
    <property type="match status" value="1"/>
</dbReference>
<comment type="subunit">
    <text evidence="2">Interacts with 100S ribosomes.</text>
</comment>
<dbReference type="GO" id="GO:0045900">
    <property type="term" value="P:negative regulation of translational elongation"/>
    <property type="evidence" value="ECO:0007669"/>
    <property type="project" value="TreeGrafter"/>
</dbReference>
<dbReference type="SUPFAM" id="SSF69754">
    <property type="entry name" value="Ribosome binding protein Y (YfiA homologue)"/>
    <property type="match status" value="1"/>
</dbReference>
<dbReference type="Pfam" id="PF16321">
    <property type="entry name" value="Ribosom_S30AE_C"/>
    <property type="match status" value="1"/>
</dbReference>
<gene>
    <name evidence="2" type="primary">hpf</name>
    <name evidence="4" type="ORF">MBMO_EB0-39F01.0002</name>
</gene>
<evidence type="ECO:0000256" key="2">
    <source>
        <dbReference type="HAMAP-Rule" id="MF_00839"/>
    </source>
</evidence>
<sequence>MRYKISGKQIDIGESLQTHVEMEVSDILEKYAERPTDALITFSKESHEFVCETAIHLSTGITVNSKAKEHDIYASFDKSAKRIETQLRRYKRRLKDHANLRTTPIESFEASSYIIAADHNDDVSTENETLTPIIIAEMETGIKELSVGEAVMQMELADESVLIFKNESHNRLNVVYKRKDGNIGWIDPLNMK</sequence>
<dbReference type="NCBIfam" id="TIGR00741">
    <property type="entry name" value="yfiA"/>
    <property type="match status" value="1"/>
</dbReference>
<comment type="subcellular location">
    <subcellularLocation>
        <location evidence="2">Cytoplasm</location>
    </subcellularLocation>
</comment>
<dbReference type="InterPro" id="IPR003489">
    <property type="entry name" value="RHF/RaiA"/>
</dbReference>
<organism evidence="4">
    <name type="scientific">uncultured marine bacterium EB0_39F01</name>
    <dbReference type="NCBI Taxonomy" id="415436"/>
    <lineage>
        <taxon>Bacteria</taxon>
        <taxon>environmental samples</taxon>
    </lineage>
</organism>
<dbReference type="InterPro" id="IPR038416">
    <property type="entry name" value="Ribosom_S30AE_C_sf"/>
</dbReference>
<dbReference type="HAMAP" id="MF_00839">
    <property type="entry name" value="HPF"/>
    <property type="match status" value="1"/>
</dbReference>
<dbReference type="InterPro" id="IPR034694">
    <property type="entry name" value="HPF_long/plastid"/>
</dbReference>
<keyword evidence="2" id="KW-0963">Cytoplasm</keyword>
<comment type="function">
    <text evidence="2">Required for dimerization of active 70S ribosomes into 100S ribosomes in stationary phase; 100S ribosomes are translationally inactive and sometimes present during exponential growth.</text>
</comment>
<accession>A4GHN0</accession>
<dbReference type="EMBL" id="EF089398">
    <property type="protein sequence ID" value="ABL97591.1"/>
    <property type="molecule type" value="Genomic_DNA"/>
</dbReference>
<reference evidence="4" key="1">
    <citation type="journal article" date="2007" name="Environ. Microbiol.">
        <title>Proteorhodopsin photosystem gene clusters exhibit co-evolutionary trends and shared ancestry among diverse marine microbial phyla.</title>
        <authorList>
            <person name="McCarren J."/>
            <person name="Delong E.F."/>
        </authorList>
    </citation>
    <scope>NUCLEOTIDE SEQUENCE</scope>
</reference>
<dbReference type="Gene3D" id="3.30.505.50">
    <property type="entry name" value="Sigma 54 modulation/S30EA ribosomal protein, C-terminal domain"/>
    <property type="match status" value="1"/>
</dbReference>
<dbReference type="CDD" id="cd00552">
    <property type="entry name" value="RaiA"/>
    <property type="match status" value="1"/>
</dbReference>
<dbReference type="AlphaFoldDB" id="A4GHN0"/>
<dbReference type="PANTHER" id="PTHR33231:SF1">
    <property type="entry name" value="30S RIBOSOMAL PROTEIN"/>
    <property type="match status" value="1"/>
</dbReference>
<dbReference type="Gene3D" id="3.30.160.100">
    <property type="entry name" value="Ribosome hibernation promotion factor-like"/>
    <property type="match status" value="1"/>
</dbReference>
<dbReference type="GO" id="GO:0022627">
    <property type="term" value="C:cytosolic small ribosomal subunit"/>
    <property type="evidence" value="ECO:0007669"/>
    <property type="project" value="TreeGrafter"/>
</dbReference>
<dbReference type="InterPro" id="IPR032528">
    <property type="entry name" value="Ribosom_S30AE_C"/>
</dbReference>
<evidence type="ECO:0000256" key="1">
    <source>
        <dbReference type="ARBA" id="ARBA00022845"/>
    </source>
</evidence>
<dbReference type="Pfam" id="PF02482">
    <property type="entry name" value="Ribosomal_S30AE"/>
    <property type="match status" value="1"/>
</dbReference>
<keyword evidence="1 2" id="KW-0810">Translation regulation</keyword>
<comment type="similarity">
    <text evidence="2">Belongs to the HPF/YfiA ribosome-associated protein family. Long HPF subfamily.</text>
</comment>
<proteinExistence type="inferred from homology"/>
<feature type="domain" description="Sigma 54 modulation/S30EA ribosomal protein C-terminal" evidence="3">
    <location>
        <begin position="132"/>
        <end position="184"/>
    </location>
</feature>
<dbReference type="InterPro" id="IPR050574">
    <property type="entry name" value="HPF/YfiA_ribosome-assoc"/>
</dbReference>